<keyword evidence="3" id="KW-1185">Reference proteome</keyword>
<dbReference type="Gene3D" id="3.40.250.10">
    <property type="entry name" value="Rhodanese-like domain"/>
    <property type="match status" value="1"/>
</dbReference>
<dbReference type="EMBL" id="JACOGG010000011">
    <property type="protein sequence ID" value="MBC3935975.1"/>
    <property type="molecule type" value="Genomic_DNA"/>
</dbReference>
<dbReference type="PANTHER" id="PTHR43031">
    <property type="entry name" value="FAD-DEPENDENT OXIDOREDUCTASE"/>
    <property type="match status" value="1"/>
</dbReference>
<evidence type="ECO:0000259" key="1">
    <source>
        <dbReference type="PROSITE" id="PS50206"/>
    </source>
</evidence>
<dbReference type="InterPro" id="IPR050229">
    <property type="entry name" value="GlpE_sulfurtransferase"/>
</dbReference>
<dbReference type="InterPro" id="IPR036873">
    <property type="entry name" value="Rhodanese-like_dom_sf"/>
</dbReference>
<dbReference type="AlphaFoldDB" id="A0A923KZF4"/>
<sequence length="107" mass="11889">MQHITATELAQWLADTEKESPVLLDVREPWEYETCHISGAQLMPMQTVPVRANELDPDAVIVCICHHGGRSMQVASFLERQGYSQVINLTGGVHAWAAQVDPAMPTY</sequence>
<evidence type="ECO:0000313" key="3">
    <source>
        <dbReference type="Proteomes" id="UP000612361"/>
    </source>
</evidence>
<accession>A0A923KZF4</accession>
<evidence type="ECO:0000313" key="2">
    <source>
        <dbReference type="EMBL" id="MBC3935975.1"/>
    </source>
</evidence>
<dbReference type="Pfam" id="PF00581">
    <property type="entry name" value="Rhodanese"/>
    <property type="match status" value="1"/>
</dbReference>
<dbReference type="SUPFAM" id="SSF52821">
    <property type="entry name" value="Rhodanese/Cell cycle control phosphatase"/>
    <property type="match status" value="1"/>
</dbReference>
<organism evidence="2 3">
    <name type="scientific">Undibacterium rugosum</name>
    <dbReference type="NCBI Taxonomy" id="2762291"/>
    <lineage>
        <taxon>Bacteria</taxon>
        <taxon>Pseudomonadati</taxon>
        <taxon>Pseudomonadota</taxon>
        <taxon>Betaproteobacteria</taxon>
        <taxon>Burkholderiales</taxon>
        <taxon>Oxalobacteraceae</taxon>
        <taxon>Undibacterium</taxon>
    </lineage>
</organism>
<name>A0A923KZF4_9BURK</name>
<gene>
    <name evidence="2" type="ORF">H8K47_11435</name>
</gene>
<proteinExistence type="predicted"/>
<dbReference type="PROSITE" id="PS50206">
    <property type="entry name" value="RHODANESE_3"/>
    <property type="match status" value="1"/>
</dbReference>
<comment type="caution">
    <text evidence="2">The sequence shown here is derived from an EMBL/GenBank/DDBJ whole genome shotgun (WGS) entry which is preliminary data.</text>
</comment>
<reference evidence="2" key="1">
    <citation type="submission" date="2020-08" db="EMBL/GenBank/DDBJ databases">
        <title>Novel species isolated from subtropical streams in China.</title>
        <authorList>
            <person name="Lu H."/>
        </authorList>
    </citation>
    <scope>NUCLEOTIDE SEQUENCE</scope>
    <source>
        <strain evidence="2">CY7W</strain>
    </source>
</reference>
<protein>
    <submittedName>
        <fullName evidence="2">Sulfurtransferase</fullName>
    </submittedName>
</protein>
<dbReference type="InterPro" id="IPR001763">
    <property type="entry name" value="Rhodanese-like_dom"/>
</dbReference>
<dbReference type="Proteomes" id="UP000612361">
    <property type="component" value="Unassembled WGS sequence"/>
</dbReference>
<dbReference type="PANTHER" id="PTHR43031:SF17">
    <property type="entry name" value="SULFURTRANSFERASE YTWF-RELATED"/>
    <property type="match status" value="1"/>
</dbReference>
<dbReference type="SMART" id="SM00450">
    <property type="entry name" value="RHOD"/>
    <property type="match status" value="1"/>
</dbReference>
<feature type="domain" description="Rhodanese" evidence="1">
    <location>
        <begin position="17"/>
        <end position="105"/>
    </location>
</feature>
<dbReference type="RefSeq" id="WP_186881541.1">
    <property type="nucleotide sequence ID" value="NZ_JACOGG010000011.1"/>
</dbReference>